<dbReference type="PANTHER" id="PTHR35023:SF1">
    <property type="entry name" value="MG-PROTOPORPHYRIN IX CHELATASE"/>
    <property type="match status" value="1"/>
</dbReference>
<gene>
    <name evidence="4" type="ORF">TDIS_1868</name>
</gene>
<feature type="domain" description="VWFA" evidence="3">
    <location>
        <begin position="436"/>
        <end position="577"/>
    </location>
</feature>
<dbReference type="InterPro" id="IPR041702">
    <property type="entry name" value="BchD/ChlD_VWA"/>
</dbReference>
<dbReference type="InterPro" id="IPR036465">
    <property type="entry name" value="vWFA_dom_sf"/>
</dbReference>
<evidence type="ECO:0000313" key="5">
    <source>
        <dbReference type="Proteomes" id="UP000078390"/>
    </source>
</evidence>
<organism evidence="4 5">
    <name type="scientific">Thermosulfurimonas dismutans</name>
    <dbReference type="NCBI Taxonomy" id="999894"/>
    <lineage>
        <taxon>Bacteria</taxon>
        <taxon>Pseudomonadati</taxon>
        <taxon>Thermodesulfobacteriota</taxon>
        <taxon>Thermodesulfobacteria</taxon>
        <taxon>Thermodesulfobacteriales</taxon>
        <taxon>Thermodesulfobacteriaceae</taxon>
        <taxon>Thermosulfurimonas</taxon>
    </lineage>
</organism>
<evidence type="ECO:0000256" key="2">
    <source>
        <dbReference type="SAM" id="MobiDB-lite"/>
    </source>
</evidence>
<dbReference type="SMART" id="SM00382">
    <property type="entry name" value="AAA"/>
    <property type="match status" value="1"/>
</dbReference>
<dbReference type="GO" id="GO:0016887">
    <property type="term" value="F:ATP hydrolysis activity"/>
    <property type="evidence" value="ECO:0007669"/>
    <property type="project" value="InterPro"/>
</dbReference>
<dbReference type="InterPro" id="IPR052989">
    <property type="entry name" value="Mg-chelatase_DI-like"/>
</dbReference>
<evidence type="ECO:0000256" key="1">
    <source>
        <dbReference type="ARBA" id="ARBA00005799"/>
    </source>
</evidence>
<dbReference type="CDD" id="cd01451">
    <property type="entry name" value="vWA_Magnesium_chelatase"/>
    <property type="match status" value="1"/>
</dbReference>
<dbReference type="PANTHER" id="PTHR35023">
    <property type="entry name" value="CHELATASE-RELATED"/>
    <property type="match status" value="1"/>
</dbReference>
<keyword evidence="5" id="KW-1185">Reference proteome</keyword>
<accession>A0A179D2W1</accession>
<dbReference type="InterPro" id="IPR027417">
    <property type="entry name" value="P-loop_NTPase"/>
</dbReference>
<dbReference type="Proteomes" id="UP000078390">
    <property type="component" value="Unassembled WGS sequence"/>
</dbReference>
<sequence>MTKRLYPLSAIVGQEEMKLALMLCAINPRLSGVLLSGEKGTGKSTAGRALARLIEGPFVNLPLSVTEERLTGHLCLEEALKHGRRVFVPGLFAQAEGGVLYVDEINLLPPSIVSLLLSASESGRFLLIGSMNPEEGPLSPQLLDRFGLYVEVSAERDPSLRVEILRRRLFWEMDPEGFEETFAEEERGLREEILKARSLLPGVRISGYLRALIARLALEAAAAGHRAEIFLLEAVRAHAALKGRSEATPEDVESVAELVLAHRRRERSRGRPKPQPESKPGEENKEDRKPPEENSSPREKEAPRGRSHETPTEGQDRGENSRTDTKFAEPEEVRPEEGEDKVFSVGEIFRVREFSGHRERPQQVKIFGKRSKGFSLTGRGYFVRAVPYKGEGEIALIPTFLSAALKQKIRGGGPGRFVIRKEDLRAKLKLVRSSRLVVFCVDGSGSMAAEARMRETKGAIMSLLLSAYQRRDRVALMVFRGDKARIVLPPTNSVDRAARVLSELAVGGSTPLPAALSELYRLLEEIRRKDSRLLTTVILITDGRGNVSLTGKPPREEIEVLAGRLSANFPQTEFVVVDTETGGLRLEMARRLAELLSARYFTPEALRADRLYEIARGEP</sequence>
<dbReference type="SUPFAM" id="SSF53300">
    <property type="entry name" value="vWA-like"/>
    <property type="match status" value="1"/>
</dbReference>
<dbReference type="PROSITE" id="PS50234">
    <property type="entry name" value="VWFA"/>
    <property type="match status" value="1"/>
</dbReference>
<dbReference type="InterPro" id="IPR011704">
    <property type="entry name" value="ATPase_dyneun-rel_AAA"/>
</dbReference>
<dbReference type="InterPro" id="IPR002035">
    <property type="entry name" value="VWF_A"/>
</dbReference>
<reference evidence="4 5" key="1">
    <citation type="submission" date="2016-04" db="EMBL/GenBank/DDBJ databases">
        <title>Genome analysis of Thermosulfurimonas dismutans, the first thermophilic sulfur-disproportionating bacterium of the phylum Thermodesulfobacteria.</title>
        <authorList>
            <person name="Mardanov A.V."/>
            <person name="Beletsky A.V."/>
            <person name="Kadnikov V.V."/>
            <person name="Slobodkin A.I."/>
            <person name="Ravin N.V."/>
        </authorList>
    </citation>
    <scope>NUCLEOTIDE SEQUENCE [LARGE SCALE GENOMIC DNA]</scope>
    <source>
        <strain evidence="4 5">S95</strain>
    </source>
</reference>
<dbReference type="Gene3D" id="3.40.50.410">
    <property type="entry name" value="von Willebrand factor, type A domain"/>
    <property type="match status" value="1"/>
</dbReference>
<dbReference type="Gene3D" id="3.40.50.300">
    <property type="entry name" value="P-loop containing nucleotide triphosphate hydrolases"/>
    <property type="match status" value="1"/>
</dbReference>
<protein>
    <submittedName>
        <fullName evidence="4">ChlI component of cobalt chelatase involved in B12 biosynthesis</fullName>
    </submittedName>
</protein>
<dbReference type="AlphaFoldDB" id="A0A179D2W1"/>
<comment type="similarity">
    <text evidence="1">Belongs to the Mg-chelatase subunits D/I family.</text>
</comment>
<feature type="compositionally biased region" description="Basic residues" evidence="2">
    <location>
        <begin position="263"/>
        <end position="272"/>
    </location>
</feature>
<dbReference type="EMBL" id="LWLG01000017">
    <property type="protein sequence ID" value="OAQ20049.1"/>
    <property type="molecule type" value="Genomic_DNA"/>
</dbReference>
<dbReference type="STRING" id="999894.TDIS_1868"/>
<dbReference type="RefSeq" id="WP_068671632.1">
    <property type="nucleotide sequence ID" value="NZ_LWLG01000017.1"/>
</dbReference>
<dbReference type="PATRIC" id="fig|999894.6.peg.1870"/>
<dbReference type="SUPFAM" id="SSF52540">
    <property type="entry name" value="P-loop containing nucleoside triphosphate hydrolases"/>
    <property type="match status" value="1"/>
</dbReference>
<dbReference type="Pfam" id="PF13519">
    <property type="entry name" value="VWA_2"/>
    <property type="match status" value="1"/>
</dbReference>
<dbReference type="InterPro" id="IPR041628">
    <property type="entry name" value="ChlI/MoxR_AAA_lid"/>
</dbReference>
<dbReference type="GO" id="GO:0005524">
    <property type="term" value="F:ATP binding"/>
    <property type="evidence" value="ECO:0007669"/>
    <property type="project" value="InterPro"/>
</dbReference>
<feature type="region of interest" description="Disordered" evidence="2">
    <location>
        <begin position="263"/>
        <end position="340"/>
    </location>
</feature>
<feature type="compositionally biased region" description="Basic and acidic residues" evidence="2">
    <location>
        <begin position="274"/>
        <end position="340"/>
    </location>
</feature>
<evidence type="ECO:0000259" key="3">
    <source>
        <dbReference type="PROSITE" id="PS50234"/>
    </source>
</evidence>
<evidence type="ECO:0000313" key="4">
    <source>
        <dbReference type="EMBL" id="OAQ20049.1"/>
    </source>
</evidence>
<proteinExistence type="inferred from homology"/>
<name>A0A179D2W1_9BACT</name>
<dbReference type="InterPro" id="IPR003593">
    <property type="entry name" value="AAA+_ATPase"/>
</dbReference>
<dbReference type="Gene3D" id="1.10.8.80">
    <property type="entry name" value="Magnesium chelatase subunit I, C-Terminal domain"/>
    <property type="match status" value="1"/>
</dbReference>
<comment type="caution">
    <text evidence="4">The sequence shown here is derived from an EMBL/GenBank/DDBJ whole genome shotgun (WGS) entry which is preliminary data.</text>
</comment>
<dbReference type="Pfam" id="PF07728">
    <property type="entry name" value="AAA_5"/>
    <property type="match status" value="1"/>
</dbReference>
<dbReference type="Pfam" id="PF17863">
    <property type="entry name" value="AAA_lid_2"/>
    <property type="match status" value="1"/>
</dbReference>
<dbReference type="CDD" id="cd00009">
    <property type="entry name" value="AAA"/>
    <property type="match status" value="1"/>
</dbReference>
<dbReference type="SMART" id="SM00327">
    <property type="entry name" value="VWA"/>
    <property type="match status" value="1"/>
</dbReference>